<evidence type="ECO:0000256" key="5">
    <source>
        <dbReference type="ARBA" id="ARBA00048200"/>
    </source>
</evidence>
<feature type="domain" description="RmlD-like substrate binding" evidence="7">
    <location>
        <begin position="3"/>
        <end position="286"/>
    </location>
</feature>
<evidence type="ECO:0000256" key="3">
    <source>
        <dbReference type="ARBA" id="ARBA00012929"/>
    </source>
</evidence>
<protein>
    <recommendedName>
        <fullName evidence="4 6">dTDP-4-dehydrorhamnose reductase</fullName>
        <ecNumber evidence="3 6">1.1.1.133</ecNumber>
    </recommendedName>
</protein>
<dbReference type="Proteomes" id="UP000586305">
    <property type="component" value="Unassembled WGS sequence"/>
</dbReference>
<dbReference type="EC" id="1.1.1.133" evidence="3 6"/>
<accession>A0A849VHW6</accession>
<evidence type="ECO:0000313" key="9">
    <source>
        <dbReference type="Proteomes" id="UP000586305"/>
    </source>
</evidence>
<keyword evidence="9" id="KW-1185">Reference proteome</keyword>
<comment type="caution">
    <text evidence="8">The sequence shown here is derived from an EMBL/GenBank/DDBJ whole genome shotgun (WGS) entry which is preliminary data.</text>
</comment>
<evidence type="ECO:0000256" key="6">
    <source>
        <dbReference type="RuleBase" id="RU364082"/>
    </source>
</evidence>
<sequence length="289" mass="31797">MQKIMLTGATGLLGRTLYKTLVKDFEVVGTGFNRATPPLYQLDLGNQQAVIDFLEQHQPDALIHAAAERKPDVCENEPEQTIALNVAASEFLAKQCAQRDIALIFISTDYVFDGKTPPYLESAQANPLNLYGQSKQRAEQAVLAHSTRHSIIRVPVLYGDVSELAESAVSVIATQISATQTTAHDNWAVRYPTHVEDIAFTLRDLLKRPENLGGIFHISDNQAMSKYDMACIMADILGYPQSLLEPLDEPSQSAARPHDCALADSRLKQLGIAHGREFKEALKSILLTA</sequence>
<evidence type="ECO:0000256" key="1">
    <source>
        <dbReference type="ARBA" id="ARBA00004781"/>
    </source>
</evidence>
<dbReference type="PANTHER" id="PTHR10491:SF4">
    <property type="entry name" value="METHIONINE ADENOSYLTRANSFERASE 2 SUBUNIT BETA"/>
    <property type="match status" value="1"/>
</dbReference>
<dbReference type="GO" id="GO:0008831">
    <property type="term" value="F:dTDP-4-dehydrorhamnose reductase activity"/>
    <property type="evidence" value="ECO:0007669"/>
    <property type="project" value="UniProtKB-EC"/>
</dbReference>
<comment type="similarity">
    <text evidence="2 6">Belongs to the dTDP-4-dehydrorhamnose reductase family.</text>
</comment>
<dbReference type="GO" id="GO:0048270">
    <property type="term" value="F:methionine adenosyltransferase regulator activity"/>
    <property type="evidence" value="ECO:0007669"/>
    <property type="project" value="TreeGrafter"/>
</dbReference>
<evidence type="ECO:0000256" key="2">
    <source>
        <dbReference type="ARBA" id="ARBA00010944"/>
    </source>
</evidence>
<dbReference type="Gene3D" id="3.40.50.720">
    <property type="entry name" value="NAD(P)-binding Rossmann-like Domain"/>
    <property type="match status" value="1"/>
</dbReference>
<dbReference type="UniPathway" id="UPA00281"/>
<comment type="cofactor">
    <cofactor evidence="6">
        <name>Mg(2+)</name>
        <dbReference type="ChEBI" id="CHEBI:18420"/>
    </cofactor>
    <text evidence="6">Binds 1 Mg(2+) ion per monomer.</text>
</comment>
<dbReference type="GO" id="GO:0009243">
    <property type="term" value="P:O antigen biosynthetic process"/>
    <property type="evidence" value="ECO:0007669"/>
    <property type="project" value="UniProtKB-UniPathway"/>
</dbReference>
<dbReference type="EMBL" id="JABBPG010000014">
    <property type="protein sequence ID" value="NOU52992.1"/>
    <property type="molecule type" value="Genomic_DNA"/>
</dbReference>
<name>A0A849VHW6_9GAMM</name>
<dbReference type="GO" id="GO:0048269">
    <property type="term" value="C:methionine adenosyltransferase complex"/>
    <property type="evidence" value="ECO:0007669"/>
    <property type="project" value="TreeGrafter"/>
</dbReference>
<dbReference type="SUPFAM" id="SSF51735">
    <property type="entry name" value="NAD(P)-binding Rossmann-fold domains"/>
    <property type="match status" value="1"/>
</dbReference>
<dbReference type="InterPro" id="IPR029903">
    <property type="entry name" value="RmlD-like-bd"/>
</dbReference>
<dbReference type="InterPro" id="IPR036291">
    <property type="entry name" value="NAD(P)-bd_dom_sf"/>
</dbReference>
<dbReference type="CDD" id="cd05254">
    <property type="entry name" value="dTDP_HR_like_SDR_e"/>
    <property type="match status" value="1"/>
</dbReference>
<dbReference type="GO" id="GO:0006556">
    <property type="term" value="P:S-adenosylmethionine biosynthetic process"/>
    <property type="evidence" value="ECO:0007669"/>
    <property type="project" value="TreeGrafter"/>
</dbReference>
<reference evidence="8 9" key="1">
    <citation type="submission" date="2020-04" db="EMBL/GenBank/DDBJ databases">
        <title>Pseudoalteromonas caenipelagi sp. nov., isolated from a tidal flat.</title>
        <authorList>
            <person name="Park S."/>
            <person name="Yoon J.-H."/>
        </authorList>
    </citation>
    <scope>NUCLEOTIDE SEQUENCE [LARGE SCALE GENOMIC DNA]</scope>
    <source>
        <strain evidence="8 9">JBTF-M23</strain>
    </source>
</reference>
<keyword evidence="6" id="KW-0560">Oxidoreductase</keyword>
<dbReference type="GO" id="GO:0019305">
    <property type="term" value="P:dTDP-rhamnose biosynthetic process"/>
    <property type="evidence" value="ECO:0007669"/>
    <property type="project" value="UniProtKB-UniPathway"/>
</dbReference>
<comment type="catalytic activity">
    <reaction evidence="5 6">
        <text>dTDP-beta-L-rhamnose + NADP(+) = dTDP-4-dehydro-beta-L-rhamnose + NADPH + H(+)</text>
        <dbReference type="Rhea" id="RHEA:21796"/>
        <dbReference type="ChEBI" id="CHEBI:15378"/>
        <dbReference type="ChEBI" id="CHEBI:57510"/>
        <dbReference type="ChEBI" id="CHEBI:57783"/>
        <dbReference type="ChEBI" id="CHEBI:58349"/>
        <dbReference type="ChEBI" id="CHEBI:62830"/>
        <dbReference type="EC" id="1.1.1.133"/>
    </reaction>
</comment>
<dbReference type="InterPro" id="IPR005913">
    <property type="entry name" value="dTDP_dehydrorham_reduct"/>
</dbReference>
<comment type="pathway">
    <text evidence="1 6">Carbohydrate biosynthesis; dTDP-L-rhamnose biosynthesis.</text>
</comment>
<keyword evidence="6" id="KW-0521">NADP</keyword>
<dbReference type="PANTHER" id="PTHR10491">
    <property type="entry name" value="DTDP-4-DEHYDRORHAMNOSE REDUCTASE"/>
    <property type="match status" value="1"/>
</dbReference>
<proteinExistence type="inferred from homology"/>
<dbReference type="Pfam" id="PF04321">
    <property type="entry name" value="RmlD_sub_bind"/>
    <property type="match status" value="1"/>
</dbReference>
<organism evidence="8 9">
    <name type="scientific">Pseudoalteromonas caenipelagi</name>
    <dbReference type="NCBI Taxonomy" id="2726988"/>
    <lineage>
        <taxon>Bacteria</taxon>
        <taxon>Pseudomonadati</taxon>
        <taxon>Pseudomonadota</taxon>
        <taxon>Gammaproteobacteria</taxon>
        <taxon>Alteromonadales</taxon>
        <taxon>Pseudoalteromonadaceae</taxon>
        <taxon>Pseudoalteromonas</taxon>
    </lineage>
</organism>
<dbReference type="AlphaFoldDB" id="A0A849VHW6"/>
<dbReference type="UniPathway" id="UPA00124"/>
<evidence type="ECO:0000256" key="4">
    <source>
        <dbReference type="ARBA" id="ARBA00017099"/>
    </source>
</evidence>
<dbReference type="RefSeq" id="WP_171628029.1">
    <property type="nucleotide sequence ID" value="NZ_JABBPG010000014.1"/>
</dbReference>
<comment type="function">
    <text evidence="6">Catalyzes the reduction of dTDP-6-deoxy-L-lyxo-4-hexulose to yield dTDP-L-rhamnose.</text>
</comment>
<evidence type="ECO:0000259" key="7">
    <source>
        <dbReference type="Pfam" id="PF04321"/>
    </source>
</evidence>
<gene>
    <name evidence="8" type="ORF">HG263_21040</name>
</gene>
<evidence type="ECO:0000313" key="8">
    <source>
        <dbReference type="EMBL" id="NOU52992.1"/>
    </source>
</evidence>